<accession>A0A1R1XBU9</accession>
<organism evidence="1 2">
    <name type="scientific">Smittium culicis</name>
    <dbReference type="NCBI Taxonomy" id="133412"/>
    <lineage>
        <taxon>Eukaryota</taxon>
        <taxon>Fungi</taxon>
        <taxon>Fungi incertae sedis</taxon>
        <taxon>Zoopagomycota</taxon>
        <taxon>Kickxellomycotina</taxon>
        <taxon>Harpellomycetes</taxon>
        <taxon>Harpellales</taxon>
        <taxon>Legeriomycetaceae</taxon>
        <taxon>Smittium</taxon>
    </lineage>
</organism>
<comment type="caution">
    <text evidence="1">The sequence shown here is derived from an EMBL/GenBank/DDBJ whole genome shotgun (WGS) entry which is preliminary data.</text>
</comment>
<sequence>MSESFLCKWEGCENNTFTDIDI</sequence>
<evidence type="ECO:0000313" key="2">
    <source>
        <dbReference type="Proteomes" id="UP000187429"/>
    </source>
</evidence>
<keyword evidence="2" id="KW-1185">Reference proteome</keyword>
<dbReference type="EMBL" id="LSSM01005723">
    <property type="protein sequence ID" value="OMJ12093.1"/>
    <property type="molecule type" value="Genomic_DNA"/>
</dbReference>
<dbReference type="AlphaFoldDB" id="A0A1R1XBU9"/>
<proteinExistence type="predicted"/>
<dbReference type="Proteomes" id="UP000187429">
    <property type="component" value="Unassembled WGS sequence"/>
</dbReference>
<feature type="non-terminal residue" evidence="1">
    <location>
        <position position="22"/>
    </location>
</feature>
<evidence type="ECO:0000313" key="1">
    <source>
        <dbReference type="EMBL" id="OMJ12093.1"/>
    </source>
</evidence>
<protein>
    <submittedName>
        <fullName evidence="1">Uncharacterized protein</fullName>
    </submittedName>
</protein>
<reference evidence="2" key="1">
    <citation type="submission" date="2017-01" db="EMBL/GenBank/DDBJ databases">
        <authorList>
            <person name="Wang Y."/>
            <person name="White M."/>
            <person name="Kvist S."/>
            <person name="Moncalvo J.-M."/>
        </authorList>
    </citation>
    <scope>NUCLEOTIDE SEQUENCE [LARGE SCALE GENOMIC DNA]</scope>
    <source>
        <strain evidence="2">ID-206-W2</strain>
    </source>
</reference>
<gene>
    <name evidence="1" type="ORF">AYI69_g9566</name>
</gene>
<name>A0A1R1XBU9_9FUNG</name>